<organism evidence="7 8">
    <name type="scientific">Thermoflavifilum aggregans</name>
    <dbReference type="NCBI Taxonomy" id="454188"/>
    <lineage>
        <taxon>Bacteria</taxon>
        <taxon>Pseudomonadati</taxon>
        <taxon>Bacteroidota</taxon>
        <taxon>Chitinophagia</taxon>
        <taxon>Chitinophagales</taxon>
        <taxon>Chitinophagaceae</taxon>
        <taxon>Thermoflavifilum</taxon>
    </lineage>
</organism>
<gene>
    <name evidence="7" type="ORF">BXY57_0356</name>
</gene>
<dbReference type="EMBL" id="PGFG01000001">
    <property type="protein sequence ID" value="PJJ74794.1"/>
    <property type="molecule type" value="Genomic_DNA"/>
</dbReference>
<accession>A0A2M9CSB0</accession>
<dbReference type="RefSeq" id="WP_100313483.1">
    <property type="nucleotide sequence ID" value="NZ_PGFG01000001.1"/>
</dbReference>
<dbReference type="Proteomes" id="UP000230000">
    <property type="component" value="Unassembled WGS sequence"/>
</dbReference>
<dbReference type="InterPro" id="IPR002035">
    <property type="entry name" value="VWF_A"/>
</dbReference>
<dbReference type="InterPro" id="IPR050768">
    <property type="entry name" value="UPF0353/GerABKA_families"/>
</dbReference>
<evidence type="ECO:0000313" key="7">
    <source>
        <dbReference type="EMBL" id="PJJ74794.1"/>
    </source>
</evidence>
<keyword evidence="1" id="KW-1003">Cell membrane</keyword>
<dbReference type="InterPro" id="IPR024163">
    <property type="entry name" value="Aerotolerance_reg_N"/>
</dbReference>
<dbReference type="PANTHER" id="PTHR22550">
    <property type="entry name" value="SPORE GERMINATION PROTEIN"/>
    <property type="match status" value="1"/>
</dbReference>
<evidence type="ECO:0000256" key="1">
    <source>
        <dbReference type="ARBA" id="ARBA00022475"/>
    </source>
</evidence>
<dbReference type="Gene3D" id="3.40.50.410">
    <property type="entry name" value="von Willebrand factor, type A domain"/>
    <property type="match status" value="1"/>
</dbReference>
<keyword evidence="3 5" id="KW-1133">Transmembrane helix</keyword>
<feature type="transmembrane region" description="Helical" evidence="5">
    <location>
        <begin position="12"/>
        <end position="31"/>
    </location>
</feature>
<dbReference type="SUPFAM" id="SSF53300">
    <property type="entry name" value="vWA-like"/>
    <property type="match status" value="1"/>
</dbReference>
<evidence type="ECO:0000256" key="4">
    <source>
        <dbReference type="ARBA" id="ARBA00023136"/>
    </source>
</evidence>
<evidence type="ECO:0000259" key="6">
    <source>
        <dbReference type="PROSITE" id="PS50234"/>
    </source>
</evidence>
<dbReference type="Pfam" id="PF07584">
    <property type="entry name" value="BatA"/>
    <property type="match status" value="1"/>
</dbReference>
<feature type="transmembrane region" description="Helical" evidence="5">
    <location>
        <begin position="58"/>
        <end position="80"/>
    </location>
</feature>
<evidence type="ECO:0000256" key="3">
    <source>
        <dbReference type="ARBA" id="ARBA00022989"/>
    </source>
</evidence>
<keyword evidence="4 5" id="KW-0472">Membrane</keyword>
<comment type="caution">
    <text evidence="7">The sequence shown here is derived from an EMBL/GenBank/DDBJ whole genome shotgun (WGS) entry which is preliminary data.</text>
</comment>
<protein>
    <submittedName>
        <fullName evidence="7">Ca-activated chloride channel family protein</fullName>
    </submittedName>
</protein>
<evidence type="ECO:0000256" key="2">
    <source>
        <dbReference type="ARBA" id="ARBA00022692"/>
    </source>
</evidence>
<dbReference type="PROSITE" id="PS50234">
    <property type="entry name" value="VWFA"/>
    <property type="match status" value="1"/>
</dbReference>
<keyword evidence="8" id="KW-1185">Reference proteome</keyword>
<evidence type="ECO:0000313" key="8">
    <source>
        <dbReference type="Proteomes" id="UP000230000"/>
    </source>
</evidence>
<dbReference type="AlphaFoldDB" id="A0A2M9CSB0"/>
<dbReference type="PANTHER" id="PTHR22550:SF5">
    <property type="entry name" value="LEUCINE ZIPPER PROTEIN 4"/>
    <property type="match status" value="1"/>
</dbReference>
<proteinExistence type="predicted"/>
<dbReference type="Pfam" id="PF00092">
    <property type="entry name" value="VWA"/>
    <property type="match status" value="1"/>
</dbReference>
<keyword evidence="2 5" id="KW-0812">Transmembrane</keyword>
<dbReference type="NCBIfam" id="TIGR02226">
    <property type="entry name" value="two_anch"/>
    <property type="match status" value="1"/>
</dbReference>
<reference evidence="7 8" key="1">
    <citation type="submission" date="2017-11" db="EMBL/GenBank/DDBJ databases">
        <title>Genomic Encyclopedia of Archaeal and Bacterial Type Strains, Phase II (KMG-II): From Individual Species to Whole Genera.</title>
        <authorList>
            <person name="Goeker M."/>
        </authorList>
    </citation>
    <scope>NUCLEOTIDE SEQUENCE [LARGE SCALE GENOMIC DNA]</scope>
    <source>
        <strain evidence="7 8">DSM 27268</strain>
    </source>
</reference>
<dbReference type="InterPro" id="IPR033881">
    <property type="entry name" value="vWA_BatA_type"/>
</dbReference>
<dbReference type="InterPro" id="IPR011933">
    <property type="entry name" value="Double_TM_dom"/>
</dbReference>
<name>A0A2M9CSB0_9BACT</name>
<feature type="domain" description="VWFA" evidence="6">
    <location>
        <begin position="97"/>
        <end position="290"/>
    </location>
</feature>
<feature type="transmembrane region" description="Helical" evidence="5">
    <location>
        <begin position="309"/>
        <end position="327"/>
    </location>
</feature>
<dbReference type="InterPro" id="IPR036465">
    <property type="entry name" value="vWFA_dom_sf"/>
</dbReference>
<sequence>MDELLHSHIVFANPWWLLLLCLLPLWIFLYIRNRRRQQAYLQVSSTRGMKQLPVSWKVRFRSVLMVLRMLVYALLVIALARPQTTDVLQNVNSEGIDIIICLDISGSMLAQDFHPNRIEAAKAVAKNFIEHRPNDRIGLVIFAGQAFTQCPLTIDHDFLIQQLEKVHSGLLEDGTAIGDGLATAVQRLRESSAKSKVVILLTDGVNNMGLIDPMTALQIAKTYGVRVYTIGVGTHGVAPYPVPMPGGGTQLQDMPVQIDEALLQKIARQTGGEYFRATGNTSLRRIYDQIDQMEKTKIQISSFTQYADVFFPLAIAAAILLFLEILLRYTVFNTFP</sequence>
<dbReference type="SMART" id="SM00327">
    <property type="entry name" value="VWA"/>
    <property type="match status" value="1"/>
</dbReference>
<dbReference type="CDD" id="cd01467">
    <property type="entry name" value="vWA_BatA_type"/>
    <property type="match status" value="1"/>
</dbReference>
<evidence type="ECO:0000256" key="5">
    <source>
        <dbReference type="SAM" id="Phobius"/>
    </source>
</evidence>
<dbReference type="OrthoDB" id="6206554at2"/>